<proteinExistence type="predicted"/>
<accession>A0A7S8IF68</accession>
<dbReference type="RefSeq" id="WP_195170687.1">
    <property type="nucleotide sequence ID" value="NZ_CP062983.1"/>
</dbReference>
<name>A0A7S8IF68_9CHLR</name>
<dbReference type="Proteomes" id="UP000594468">
    <property type="component" value="Chromosome"/>
</dbReference>
<sequence>MQNFVEWATEEQNSLLYVFRGTWNWDEVEDTVIEGDLLMNEVMHPVNIILDIQNAGNLLGPGFLVHARRIFGVAHPNCSGRIVLIQADPTIHSVHTLLNRAFSPIFSQIDVYYADSYEEAARLLSHRNGHPNTY</sequence>
<gene>
    <name evidence="1" type="ORF">G4Y79_23500</name>
</gene>
<evidence type="ECO:0000313" key="2">
    <source>
        <dbReference type="Proteomes" id="UP000594468"/>
    </source>
</evidence>
<evidence type="ECO:0000313" key="1">
    <source>
        <dbReference type="EMBL" id="QPC82618.1"/>
    </source>
</evidence>
<dbReference type="AlphaFoldDB" id="A0A7S8IF68"/>
<evidence type="ECO:0008006" key="3">
    <source>
        <dbReference type="Google" id="ProtNLM"/>
    </source>
</evidence>
<keyword evidence="2" id="KW-1185">Reference proteome</keyword>
<protein>
    <recommendedName>
        <fullName evidence="3">STAS/SEC14 domain-containing protein</fullName>
    </recommendedName>
</protein>
<dbReference type="EMBL" id="CP062983">
    <property type="protein sequence ID" value="QPC82618.1"/>
    <property type="molecule type" value="Genomic_DNA"/>
</dbReference>
<organism evidence="1 2">
    <name type="scientific">Phototrophicus methaneseepsis</name>
    <dbReference type="NCBI Taxonomy" id="2710758"/>
    <lineage>
        <taxon>Bacteria</taxon>
        <taxon>Bacillati</taxon>
        <taxon>Chloroflexota</taxon>
        <taxon>Candidatus Thermofontia</taxon>
        <taxon>Phototrophicales</taxon>
        <taxon>Phototrophicaceae</taxon>
        <taxon>Phototrophicus</taxon>
    </lineage>
</organism>
<dbReference type="KEGG" id="pmet:G4Y79_23500"/>
<reference evidence="1 2" key="1">
    <citation type="submission" date="2020-02" db="EMBL/GenBank/DDBJ databases">
        <authorList>
            <person name="Zheng R.K."/>
            <person name="Sun C.M."/>
        </authorList>
    </citation>
    <scope>NUCLEOTIDE SEQUENCE [LARGE SCALE GENOMIC DNA]</scope>
    <source>
        <strain evidence="2">rifampicinis</strain>
    </source>
</reference>